<dbReference type="Pfam" id="PF02223">
    <property type="entry name" value="Thymidylate_kin"/>
    <property type="match status" value="1"/>
</dbReference>
<comment type="function">
    <text evidence="10 11">Phosphorylation of dTMP to form dTDP in both de novo and salvage pathways of dTTP synthesis.</text>
</comment>
<dbReference type="SUPFAM" id="SSF52540">
    <property type="entry name" value="P-loop containing nucleoside triphosphate hydrolases"/>
    <property type="match status" value="1"/>
</dbReference>
<evidence type="ECO:0000313" key="15">
    <source>
        <dbReference type="Proteomes" id="UP000739069"/>
    </source>
</evidence>
<dbReference type="GO" id="GO:0005524">
    <property type="term" value="F:ATP binding"/>
    <property type="evidence" value="ECO:0007669"/>
    <property type="project" value="UniProtKB-UniRule"/>
</dbReference>
<evidence type="ECO:0000256" key="1">
    <source>
        <dbReference type="ARBA" id="ARBA00009776"/>
    </source>
</evidence>
<comment type="similarity">
    <text evidence="1 11">Belongs to the thymidylate kinase family.</text>
</comment>
<comment type="catalytic activity">
    <reaction evidence="9 11">
        <text>dTMP + ATP = dTDP + ADP</text>
        <dbReference type="Rhea" id="RHEA:13517"/>
        <dbReference type="ChEBI" id="CHEBI:30616"/>
        <dbReference type="ChEBI" id="CHEBI:58369"/>
        <dbReference type="ChEBI" id="CHEBI:63528"/>
        <dbReference type="ChEBI" id="CHEBI:456216"/>
        <dbReference type="EC" id="2.7.4.9"/>
    </reaction>
</comment>
<dbReference type="FunFam" id="3.40.50.300:FF:000225">
    <property type="entry name" value="Thymidylate kinase"/>
    <property type="match status" value="1"/>
</dbReference>
<dbReference type="Proteomes" id="UP000739069">
    <property type="component" value="Unassembled WGS sequence"/>
</dbReference>
<dbReference type="EMBL" id="JAGZXI010000005">
    <property type="protein sequence ID" value="MBS6634930.1"/>
    <property type="molecule type" value="Genomic_DNA"/>
</dbReference>
<organism evidence="14 15">
    <name type="scientific">Rothia mucilaginosa</name>
    <dbReference type="NCBI Taxonomy" id="43675"/>
    <lineage>
        <taxon>Bacteria</taxon>
        <taxon>Bacillati</taxon>
        <taxon>Actinomycetota</taxon>
        <taxon>Actinomycetes</taxon>
        <taxon>Micrococcales</taxon>
        <taxon>Micrococcaceae</taxon>
        <taxon>Rothia</taxon>
    </lineage>
</organism>
<evidence type="ECO:0000256" key="2">
    <source>
        <dbReference type="ARBA" id="ARBA00012980"/>
    </source>
</evidence>
<dbReference type="GO" id="GO:0005829">
    <property type="term" value="C:cytosol"/>
    <property type="evidence" value="ECO:0007669"/>
    <property type="project" value="TreeGrafter"/>
</dbReference>
<keyword evidence="6 11" id="KW-0547">Nucleotide-binding</keyword>
<dbReference type="PANTHER" id="PTHR10344:SF4">
    <property type="entry name" value="UMP-CMP KINASE 2, MITOCHONDRIAL"/>
    <property type="match status" value="1"/>
</dbReference>
<keyword evidence="7 11" id="KW-0418">Kinase</keyword>
<keyword evidence="8 11" id="KW-0067">ATP-binding</keyword>
<dbReference type="NCBIfam" id="TIGR00041">
    <property type="entry name" value="DTMP_kinase"/>
    <property type="match status" value="1"/>
</dbReference>
<reference evidence="14" key="1">
    <citation type="submission" date="2021-02" db="EMBL/GenBank/DDBJ databases">
        <title>Infant gut strain persistence is associated with maternal origin, phylogeny, and functional potential including surface adhesion and iron acquisition.</title>
        <authorList>
            <person name="Lou Y.C."/>
        </authorList>
    </citation>
    <scope>NUCLEOTIDE SEQUENCE</scope>
    <source>
        <strain evidence="14">L1_008_092G1_dasL1_008_092G1_concoct_16</strain>
    </source>
</reference>
<dbReference type="Gene3D" id="3.40.50.300">
    <property type="entry name" value="P-loop containing nucleotide triphosphate hydrolases"/>
    <property type="match status" value="1"/>
</dbReference>
<dbReference type="AlphaFoldDB" id="A0A943Y5F4"/>
<comment type="caution">
    <text evidence="14">The sequence shown here is derived from an EMBL/GenBank/DDBJ whole genome shotgun (WGS) entry which is preliminary data.</text>
</comment>
<gene>
    <name evidence="11 14" type="primary">tmk</name>
    <name evidence="14" type="ORF">KH265_04645</name>
</gene>
<accession>A0A943Y5F4</accession>
<evidence type="ECO:0000256" key="6">
    <source>
        <dbReference type="ARBA" id="ARBA00022741"/>
    </source>
</evidence>
<evidence type="ECO:0000256" key="5">
    <source>
        <dbReference type="ARBA" id="ARBA00022727"/>
    </source>
</evidence>
<evidence type="ECO:0000256" key="12">
    <source>
        <dbReference type="SAM" id="MobiDB-lite"/>
    </source>
</evidence>
<feature type="domain" description="Thymidylate kinase-like" evidence="13">
    <location>
        <begin position="30"/>
        <end position="219"/>
    </location>
</feature>
<protein>
    <recommendedName>
        <fullName evidence="3 11">Thymidylate kinase</fullName>
        <ecNumber evidence="2 11">2.7.4.9</ecNumber>
    </recommendedName>
    <alternativeName>
        <fullName evidence="11">dTMP kinase</fullName>
    </alternativeName>
</protein>
<keyword evidence="5 11" id="KW-0545">Nucleotide biosynthesis</keyword>
<dbReference type="GO" id="GO:0004798">
    <property type="term" value="F:dTMP kinase activity"/>
    <property type="evidence" value="ECO:0007669"/>
    <property type="project" value="UniProtKB-UniRule"/>
</dbReference>
<evidence type="ECO:0000259" key="13">
    <source>
        <dbReference type="Pfam" id="PF02223"/>
    </source>
</evidence>
<name>A0A943Y5F4_9MICC</name>
<dbReference type="PANTHER" id="PTHR10344">
    <property type="entry name" value="THYMIDYLATE KINASE"/>
    <property type="match status" value="1"/>
</dbReference>
<sequence>MDTLSYTPLPAPETPDSANPANRRGLFIVVEGGDGAGKTTQLTLLDEALRARGYRVVTTREPGGTEIGEKLRALVLEAGQGAIDDRTEALIFAASRAAHAAQLIRPALAEGAIVLCDRYIDSSAAYQGVGRGLGVNTIVDLSRWATADLVPDATLLLSVPLRSEQERMTERGTVDRIEAEGAEFKARIHSAFERIAREDSNGSHCIVDGVGTIEEVHARVLEVVKPLLSQRILDRSAAPRVTDPKAEGDA</sequence>
<dbReference type="GO" id="GO:0006227">
    <property type="term" value="P:dUDP biosynthetic process"/>
    <property type="evidence" value="ECO:0007669"/>
    <property type="project" value="TreeGrafter"/>
</dbReference>
<keyword evidence="4 11" id="KW-0808">Transferase</keyword>
<dbReference type="CDD" id="cd01672">
    <property type="entry name" value="TMPK"/>
    <property type="match status" value="1"/>
</dbReference>
<dbReference type="RefSeq" id="WP_303952592.1">
    <property type="nucleotide sequence ID" value="NZ_JAGZXI010000005.1"/>
</dbReference>
<dbReference type="EC" id="2.7.4.9" evidence="2 11"/>
<evidence type="ECO:0000256" key="7">
    <source>
        <dbReference type="ARBA" id="ARBA00022777"/>
    </source>
</evidence>
<dbReference type="InterPro" id="IPR027417">
    <property type="entry name" value="P-loop_NTPase"/>
</dbReference>
<evidence type="ECO:0000313" key="14">
    <source>
        <dbReference type="EMBL" id="MBS6634930.1"/>
    </source>
</evidence>
<dbReference type="InterPro" id="IPR039430">
    <property type="entry name" value="Thymidylate_kin-like_dom"/>
</dbReference>
<evidence type="ECO:0000256" key="4">
    <source>
        <dbReference type="ARBA" id="ARBA00022679"/>
    </source>
</evidence>
<dbReference type="GO" id="GO:0006233">
    <property type="term" value="P:dTDP biosynthetic process"/>
    <property type="evidence" value="ECO:0007669"/>
    <property type="project" value="InterPro"/>
</dbReference>
<dbReference type="InterPro" id="IPR018094">
    <property type="entry name" value="Thymidylate_kinase"/>
</dbReference>
<evidence type="ECO:0000256" key="11">
    <source>
        <dbReference type="HAMAP-Rule" id="MF_00165"/>
    </source>
</evidence>
<proteinExistence type="inferred from homology"/>
<dbReference type="InterPro" id="IPR018095">
    <property type="entry name" value="Thymidylate_kin_CS"/>
</dbReference>
<dbReference type="HAMAP" id="MF_00165">
    <property type="entry name" value="Thymidylate_kinase"/>
    <property type="match status" value="1"/>
</dbReference>
<feature type="binding site" evidence="11">
    <location>
        <begin position="32"/>
        <end position="39"/>
    </location>
    <ligand>
        <name>ATP</name>
        <dbReference type="ChEBI" id="CHEBI:30616"/>
    </ligand>
</feature>
<feature type="region of interest" description="Disordered" evidence="12">
    <location>
        <begin position="1"/>
        <end position="22"/>
    </location>
</feature>
<evidence type="ECO:0000256" key="9">
    <source>
        <dbReference type="ARBA" id="ARBA00048743"/>
    </source>
</evidence>
<evidence type="ECO:0000256" key="3">
    <source>
        <dbReference type="ARBA" id="ARBA00017144"/>
    </source>
</evidence>
<dbReference type="GO" id="GO:0006235">
    <property type="term" value="P:dTTP biosynthetic process"/>
    <property type="evidence" value="ECO:0007669"/>
    <property type="project" value="UniProtKB-UniRule"/>
</dbReference>
<evidence type="ECO:0000256" key="10">
    <source>
        <dbReference type="ARBA" id="ARBA00057735"/>
    </source>
</evidence>
<dbReference type="PROSITE" id="PS01331">
    <property type="entry name" value="THYMIDYLATE_KINASE"/>
    <property type="match status" value="1"/>
</dbReference>
<evidence type="ECO:0000256" key="8">
    <source>
        <dbReference type="ARBA" id="ARBA00022840"/>
    </source>
</evidence>